<dbReference type="Pfam" id="PF01098">
    <property type="entry name" value="FTSW_RODA_SPOVE"/>
    <property type="match status" value="1"/>
</dbReference>
<dbReference type="RefSeq" id="WP_077570284.1">
    <property type="nucleotide sequence ID" value="NZ_CP016809.1"/>
</dbReference>
<feature type="transmembrane region" description="Helical" evidence="6">
    <location>
        <begin position="250"/>
        <end position="270"/>
    </location>
</feature>
<keyword evidence="5 6" id="KW-0472">Membrane</keyword>
<dbReference type="PANTHER" id="PTHR30474">
    <property type="entry name" value="CELL CYCLE PROTEIN"/>
    <property type="match status" value="1"/>
</dbReference>
<evidence type="ECO:0000256" key="1">
    <source>
        <dbReference type="ARBA" id="ARBA00004141"/>
    </source>
</evidence>
<protein>
    <submittedName>
        <fullName evidence="7">Cell division protein</fullName>
    </submittedName>
</protein>
<keyword evidence="7" id="KW-0132">Cell division</keyword>
<sequence length="440" mass="49406">MRYIEEYRTVQDFLDRVCKQVRAKPMHAEIREELLSHIEERAELLMLEGNAEEPAVLEAVRQMGEPEEIGRSLHMAHRPQLDWKLLMLIGMLSVIGLVGMLNVDYSDGPSKTGLFAQKATFLGLGAIFLVLLYFLDYRKLKKHSGALFFITLCLMAYTLFQGVTINGQALYLSIGSFAIPTLGNVSILLLLIALAGMKPASQWGLWKGMLITLYRGVLPVVLYALSDSMVHLVIYLLGFTGMTWATSRNFRQFFLLMIVPFTSLAIVLVTKQQYLMWRLERIMDREGDGGYVMRAASEAVSSAGWFGHGFGAPNPGIPYIYSESVFTYLIYCFGWLFGIALGIMVFLFLARIWTISSVLQDAYAKHIVMAVIIVFCMRMLIPLFMGLGIIPAFSLDPPFISYGGTNQLIDLAVVGLILSIYRRKNMIPSDLEGIEAVRVK</sequence>
<dbReference type="InterPro" id="IPR047928">
    <property type="entry name" value="Perm_prefix_1"/>
</dbReference>
<dbReference type="GO" id="GO:0015648">
    <property type="term" value="F:lipid-linked peptidoglycan transporter activity"/>
    <property type="evidence" value="ECO:0007669"/>
    <property type="project" value="TreeGrafter"/>
</dbReference>
<evidence type="ECO:0000256" key="5">
    <source>
        <dbReference type="ARBA" id="ARBA00023136"/>
    </source>
</evidence>
<evidence type="ECO:0000256" key="4">
    <source>
        <dbReference type="ARBA" id="ARBA00022989"/>
    </source>
</evidence>
<keyword evidence="2 6" id="KW-0812">Transmembrane</keyword>
<feature type="transmembrane region" description="Helical" evidence="6">
    <location>
        <begin position="115"/>
        <end position="134"/>
    </location>
</feature>
<feature type="transmembrane region" description="Helical" evidence="6">
    <location>
        <begin position="169"/>
        <end position="195"/>
    </location>
</feature>
<comment type="subcellular location">
    <subcellularLocation>
        <location evidence="1">Membrane</location>
        <topology evidence="1">Multi-pass membrane protein</topology>
    </subcellularLocation>
</comment>
<name>A0A1B2E070_9BACL</name>
<keyword evidence="4 6" id="KW-1133">Transmembrane helix</keyword>
<dbReference type="InterPro" id="IPR001182">
    <property type="entry name" value="FtsW/RodA"/>
</dbReference>
<keyword evidence="3" id="KW-0133">Cell shape</keyword>
<proteinExistence type="predicted"/>
<dbReference type="GO" id="GO:0051301">
    <property type="term" value="P:cell division"/>
    <property type="evidence" value="ECO:0007669"/>
    <property type="project" value="UniProtKB-KW"/>
</dbReference>
<evidence type="ECO:0000313" key="9">
    <source>
        <dbReference type="Proteomes" id="UP000189059"/>
    </source>
</evidence>
<dbReference type="EMBL" id="MRVI01000002">
    <property type="protein sequence ID" value="OOC59268.1"/>
    <property type="molecule type" value="Genomic_DNA"/>
</dbReference>
<dbReference type="Proteomes" id="UP000189059">
    <property type="component" value="Unassembled WGS sequence"/>
</dbReference>
<gene>
    <name evidence="8" type="ORF">BBD40_26980</name>
    <name evidence="7" type="ORF">BBD41_12555</name>
</gene>
<reference evidence="8 9" key="2">
    <citation type="submission" date="2016-12" db="EMBL/GenBank/DDBJ databases">
        <title>Genome sequencing and description of Paenibacillus sp. nov. from high altitude lake in the Indian Trans- Himalayas.</title>
        <authorList>
            <person name="Kiran S."/>
            <person name="Swarnkar M.K."/>
            <person name="Rana A."/>
            <person name="Tewari R."/>
            <person name="Gulati A."/>
        </authorList>
    </citation>
    <scope>NUCLEOTIDE SEQUENCE [LARGE SCALE GENOMIC DNA]</scope>
    <source>
        <strain evidence="8 9">IHBB 9951</strain>
    </source>
</reference>
<feature type="transmembrane region" description="Helical" evidence="6">
    <location>
        <begin position="216"/>
        <end position="238"/>
    </location>
</feature>
<accession>A0A1B2E070</accession>
<dbReference type="GO" id="GO:0032153">
    <property type="term" value="C:cell division site"/>
    <property type="evidence" value="ECO:0007669"/>
    <property type="project" value="TreeGrafter"/>
</dbReference>
<keyword evidence="7" id="KW-0131">Cell cycle</keyword>
<dbReference type="GO" id="GO:0008360">
    <property type="term" value="P:regulation of cell shape"/>
    <property type="evidence" value="ECO:0007669"/>
    <property type="project" value="UniProtKB-KW"/>
</dbReference>
<dbReference type="NCBIfam" id="NF038403">
    <property type="entry name" value="perm_prefix_1"/>
    <property type="match status" value="1"/>
</dbReference>
<dbReference type="OrthoDB" id="2192428at2"/>
<organism evidence="7">
    <name type="scientific">Paenibacillus ihbetae</name>
    <dbReference type="NCBI Taxonomy" id="1870820"/>
    <lineage>
        <taxon>Bacteria</taxon>
        <taxon>Bacillati</taxon>
        <taxon>Bacillota</taxon>
        <taxon>Bacilli</taxon>
        <taxon>Bacillales</taxon>
        <taxon>Paenibacillaceae</taxon>
        <taxon>Paenibacillus</taxon>
    </lineage>
</organism>
<feature type="transmembrane region" description="Helical" evidence="6">
    <location>
        <begin position="399"/>
        <end position="421"/>
    </location>
</feature>
<dbReference type="GO" id="GO:0005886">
    <property type="term" value="C:plasma membrane"/>
    <property type="evidence" value="ECO:0007669"/>
    <property type="project" value="TreeGrafter"/>
</dbReference>
<feature type="transmembrane region" description="Helical" evidence="6">
    <location>
        <begin position="146"/>
        <end position="163"/>
    </location>
</feature>
<evidence type="ECO:0000313" key="7">
    <source>
        <dbReference type="EMBL" id="ANY73345.1"/>
    </source>
</evidence>
<feature type="transmembrane region" description="Helical" evidence="6">
    <location>
        <begin position="291"/>
        <end position="308"/>
    </location>
</feature>
<feature type="transmembrane region" description="Helical" evidence="6">
    <location>
        <begin position="328"/>
        <end position="354"/>
    </location>
</feature>
<evidence type="ECO:0000256" key="2">
    <source>
        <dbReference type="ARBA" id="ARBA00022692"/>
    </source>
</evidence>
<evidence type="ECO:0000256" key="6">
    <source>
        <dbReference type="SAM" id="Phobius"/>
    </source>
</evidence>
<dbReference type="KEGG" id="pib:BBD41_12555"/>
<feature type="transmembrane region" description="Helical" evidence="6">
    <location>
        <begin position="85"/>
        <end position="103"/>
    </location>
</feature>
<dbReference type="EMBL" id="CP016809">
    <property type="protein sequence ID" value="ANY73345.1"/>
    <property type="molecule type" value="Genomic_DNA"/>
</dbReference>
<reference evidence="7" key="1">
    <citation type="submission" date="2016-08" db="EMBL/GenBank/DDBJ databases">
        <title>Complete Genome Seqeunce of Paenibacillus sp. nov. IHBB 9852 from high altitute lake of Indian trans-Himalayas.</title>
        <authorList>
            <person name="Kiran S."/>
            <person name="Swarnkar M.K."/>
            <person name="Rana A."/>
            <person name="Tewari R."/>
            <person name="Gulati A."/>
        </authorList>
    </citation>
    <scope>NUCLEOTIDE SEQUENCE [LARGE SCALE GENOMIC DNA]</scope>
    <source>
        <strain evidence="7">IHBB 9852</strain>
    </source>
</reference>
<feature type="transmembrane region" description="Helical" evidence="6">
    <location>
        <begin position="366"/>
        <end position="393"/>
    </location>
</feature>
<evidence type="ECO:0000256" key="3">
    <source>
        <dbReference type="ARBA" id="ARBA00022960"/>
    </source>
</evidence>
<dbReference type="AlphaFoldDB" id="A0A1B2E070"/>
<dbReference type="PANTHER" id="PTHR30474:SF1">
    <property type="entry name" value="PEPTIDOGLYCAN GLYCOSYLTRANSFERASE MRDB"/>
    <property type="match status" value="1"/>
</dbReference>
<keyword evidence="9" id="KW-1185">Reference proteome</keyword>
<evidence type="ECO:0000313" key="8">
    <source>
        <dbReference type="EMBL" id="OOC59268.1"/>
    </source>
</evidence>